<dbReference type="RefSeq" id="WP_051290548.1">
    <property type="nucleotide sequence ID" value="NZ_JAWZLG010000034.1"/>
</dbReference>
<dbReference type="InterPro" id="IPR036188">
    <property type="entry name" value="FAD/NAD-bd_sf"/>
</dbReference>
<dbReference type="OrthoDB" id="9769600at2"/>
<protein>
    <submittedName>
        <fullName evidence="1">Nucleotidyl-sugar pyranose mutase</fullName>
    </submittedName>
</protein>
<evidence type="ECO:0000313" key="2">
    <source>
        <dbReference type="Proteomes" id="UP000297861"/>
    </source>
</evidence>
<organism evidence="1 2">
    <name type="scientific">Dysgonomonas capnocytophagoides</name>
    <dbReference type="NCBI Taxonomy" id="45254"/>
    <lineage>
        <taxon>Bacteria</taxon>
        <taxon>Pseudomonadati</taxon>
        <taxon>Bacteroidota</taxon>
        <taxon>Bacteroidia</taxon>
        <taxon>Bacteroidales</taxon>
        <taxon>Dysgonomonadaceae</taxon>
        <taxon>Dysgonomonas</taxon>
    </lineage>
</organism>
<proteinExistence type="predicted"/>
<evidence type="ECO:0000313" key="1">
    <source>
        <dbReference type="EMBL" id="TFD98781.1"/>
    </source>
</evidence>
<sequence length="419" mass="48430">MNENQKKLKIGVLGGGISGLSVARLLNNLYDVEVLEALPVCGGIARTTNVNGIAYHTVGGHCFNSKHQDVLSFVFDEVLPLDQWNKIERKSKIKFHGYEVDYPIEFSIKQIYEHDKELAKKLTLDFLNSTDDGKYSNLEEWFQKKFGNSFAEEYFIPYNRKIWNNEPRNMSYLWVEDKLPIPDKDSFFEGLISNIKDKMSHAVFYYPKSNNQNTFLDALANGLNVKNNYKVTSIQLNQSTNKWIVNNKDTFDLLINTTPLDKLISLFSDAPENVQKMAGALRKNGVSNILWEAQETDKTWTYIPDKDYLFHRYIHIGSYFTPRRNISISEVIGSHSKEEMAKAGSSDDFLIRPLAHSTSEYAYVIFDENYTEATTKIKEYLQEKGIYTLGRFGEWQYYNMDICIKKAIDLSKIITNKYN</sequence>
<dbReference type="Gene3D" id="3.50.50.60">
    <property type="entry name" value="FAD/NAD(P)-binding domain"/>
    <property type="match status" value="1"/>
</dbReference>
<dbReference type="STRING" id="1121485.GCA_000426485_01061"/>
<dbReference type="GO" id="GO:0050660">
    <property type="term" value="F:flavin adenine dinucleotide binding"/>
    <property type="evidence" value="ECO:0007669"/>
    <property type="project" value="TreeGrafter"/>
</dbReference>
<name>A0A4Y8L907_9BACT</name>
<reference evidence="1 2" key="1">
    <citation type="submission" date="2019-03" db="EMBL/GenBank/DDBJ databases">
        <title>San Antonio Military Medical Center submission to MRSN (WRAIR), pending publication.</title>
        <authorList>
            <person name="Blyth D.M."/>
            <person name="Mccarthy S.L."/>
            <person name="Schall S.E."/>
            <person name="Stam J.A."/>
            <person name="Ong A.C."/>
            <person name="Mcgann P.T."/>
        </authorList>
    </citation>
    <scope>NUCLEOTIDE SEQUENCE [LARGE SCALE GENOMIC DNA]</scope>
    <source>
        <strain evidence="1 2">MRSN571793</strain>
    </source>
</reference>
<dbReference type="SUPFAM" id="SSF51971">
    <property type="entry name" value="Nucleotide-binding domain"/>
    <property type="match status" value="1"/>
</dbReference>
<accession>A0A4Y8L907</accession>
<dbReference type="Proteomes" id="UP000297861">
    <property type="component" value="Unassembled WGS sequence"/>
</dbReference>
<dbReference type="PANTHER" id="PTHR21197">
    <property type="entry name" value="UDP-GALACTOPYRANOSE MUTASE"/>
    <property type="match status" value="1"/>
</dbReference>
<comment type="caution">
    <text evidence="1">The sequence shown here is derived from an EMBL/GenBank/DDBJ whole genome shotgun (WGS) entry which is preliminary data.</text>
</comment>
<dbReference type="AlphaFoldDB" id="A0A4Y8L907"/>
<dbReference type="GO" id="GO:0008767">
    <property type="term" value="F:UDP-galactopyranose mutase activity"/>
    <property type="evidence" value="ECO:0007669"/>
    <property type="project" value="TreeGrafter"/>
</dbReference>
<dbReference type="EMBL" id="SOML01000001">
    <property type="protein sequence ID" value="TFD98781.1"/>
    <property type="molecule type" value="Genomic_DNA"/>
</dbReference>
<gene>
    <name evidence="1" type="ORF">E2605_01460</name>
</gene>
<dbReference type="GO" id="GO:0005829">
    <property type="term" value="C:cytosol"/>
    <property type="evidence" value="ECO:0007669"/>
    <property type="project" value="TreeGrafter"/>
</dbReference>
<dbReference type="Pfam" id="PF13450">
    <property type="entry name" value="NAD_binding_8"/>
    <property type="match status" value="1"/>
</dbReference>
<keyword evidence="2" id="KW-1185">Reference proteome</keyword>
<dbReference type="PANTHER" id="PTHR21197:SF0">
    <property type="entry name" value="UDP-GALACTOPYRANOSE MUTASE"/>
    <property type="match status" value="1"/>
</dbReference>